<dbReference type="RefSeq" id="WP_171836741.1">
    <property type="nucleotide sequence ID" value="NZ_CP053708.1"/>
</dbReference>
<gene>
    <name evidence="1" type="ORF">HN018_02185</name>
</gene>
<evidence type="ECO:0000313" key="1">
    <source>
        <dbReference type="EMBL" id="QKE89014.1"/>
    </source>
</evidence>
<keyword evidence="2" id="KW-1185">Reference proteome</keyword>
<sequence length="230" mass="24148">MQKQQIVVAVHTGPVTVAPLNALAPELIPGVRLVNLVDDSLLKDTMAAGQVTPAVIRRLAQYMTIGQEMGADMILNCCSSVGEAAEVAAQLLDIPMLKIDVAMAEEAVRRATRIGVAATVQTTLDPTARLIEQTARASGKELQVTKRLCVGAFDALLAGNTAEHDAIVSRELVSLASEVDLIVLAQVSMGRVADSLGDAVACPVLTSPRLGMERLAKHLAQLGEPVRTAA</sequence>
<proteinExistence type="predicted"/>
<name>A0A6M8GZD3_9PROT</name>
<reference evidence="1 2" key="1">
    <citation type="journal article" date="2014" name="World J. Microbiol. Biotechnol.">
        <title>Biodiversity and physiological characteristics of Antarctic and Arctic lichens-associated bacteria.</title>
        <authorList>
            <person name="Lee Y.M."/>
            <person name="Kim E.H."/>
            <person name="Lee H.K."/>
            <person name="Hong S.G."/>
        </authorList>
    </citation>
    <scope>NUCLEOTIDE SEQUENCE [LARGE SCALE GENOMIC DNA]</scope>
    <source>
        <strain evidence="1 2">PAMC 26569</strain>
    </source>
</reference>
<dbReference type="Proteomes" id="UP000500767">
    <property type="component" value="Chromosome"/>
</dbReference>
<dbReference type="InterPro" id="IPR015942">
    <property type="entry name" value="Asp/Glu/hydantoin_racemase"/>
</dbReference>
<organism evidence="1 2">
    <name type="scientific">Lichenicola cladoniae</name>
    <dbReference type="NCBI Taxonomy" id="1484109"/>
    <lineage>
        <taxon>Bacteria</taxon>
        <taxon>Pseudomonadati</taxon>
        <taxon>Pseudomonadota</taxon>
        <taxon>Alphaproteobacteria</taxon>
        <taxon>Acetobacterales</taxon>
        <taxon>Acetobacteraceae</taxon>
        <taxon>Lichenicola</taxon>
    </lineage>
</organism>
<protein>
    <submittedName>
        <fullName evidence="1">Asp/Glu racemase</fullName>
    </submittedName>
</protein>
<dbReference type="KEGG" id="lck:HN018_02185"/>
<dbReference type="EMBL" id="CP053708">
    <property type="protein sequence ID" value="QKE89014.1"/>
    <property type="molecule type" value="Genomic_DNA"/>
</dbReference>
<accession>A0A6M8GZD3</accession>
<dbReference type="AlphaFoldDB" id="A0A6M8GZD3"/>
<dbReference type="Pfam" id="PF01177">
    <property type="entry name" value="Asp_Glu_race"/>
    <property type="match status" value="1"/>
</dbReference>
<dbReference type="GO" id="GO:0047661">
    <property type="term" value="F:amino-acid racemase activity"/>
    <property type="evidence" value="ECO:0007669"/>
    <property type="project" value="InterPro"/>
</dbReference>
<evidence type="ECO:0000313" key="2">
    <source>
        <dbReference type="Proteomes" id="UP000500767"/>
    </source>
</evidence>